<dbReference type="STRING" id="1245745.A0A0A2VB40"/>
<protein>
    <recommendedName>
        <fullName evidence="2">DUF7907 domain-containing protein</fullName>
    </recommendedName>
</protein>
<dbReference type="AlphaFoldDB" id="A0A0A2VB40"/>
<dbReference type="EMBL" id="ANFO01001194">
    <property type="protein sequence ID" value="KGQ03567.1"/>
    <property type="molecule type" value="Genomic_DNA"/>
</dbReference>
<name>A0A0A2VB40_BEABA</name>
<comment type="caution">
    <text evidence="3">The sequence shown here is derived from an EMBL/GenBank/DDBJ whole genome shotgun (WGS) entry which is preliminary data.</text>
</comment>
<accession>A0A0A2VB40</accession>
<organism evidence="3 4">
    <name type="scientific">Beauveria bassiana D1-5</name>
    <dbReference type="NCBI Taxonomy" id="1245745"/>
    <lineage>
        <taxon>Eukaryota</taxon>
        <taxon>Fungi</taxon>
        <taxon>Dikarya</taxon>
        <taxon>Ascomycota</taxon>
        <taxon>Pezizomycotina</taxon>
        <taxon>Sordariomycetes</taxon>
        <taxon>Hypocreomycetidae</taxon>
        <taxon>Hypocreales</taxon>
        <taxon>Cordycipitaceae</taxon>
        <taxon>Beauveria</taxon>
    </lineage>
</organism>
<proteinExistence type="predicted"/>
<dbReference type="HOGENOM" id="CLU_1156195_0_0_1"/>
<evidence type="ECO:0000256" key="1">
    <source>
        <dbReference type="SAM" id="SignalP"/>
    </source>
</evidence>
<feature type="domain" description="DUF7907" evidence="2">
    <location>
        <begin position="22"/>
        <end position="154"/>
    </location>
</feature>
<dbReference type="InterPro" id="IPR057229">
    <property type="entry name" value="DUF7907"/>
</dbReference>
<dbReference type="OrthoDB" id="3518533at2759"/>
<sequence>MQSLLALGLAALASASPLPTFSEGFKLQIQLDHPSQDFTPPVHNKYVVGVHISAGWAMVTPAPHHTEYATFHTNGTDADLWAARGTVVAGFGRYAQSWRTERSADDDDANLWRAMLRYGGAPGTEGVRVIDQRGDLMLGPGQYMVCDRRLPYGLAVELGVRGGEAAARVHGAAGAGGSGGATGADCEPHALQEQLMVKKKKKKEDKREWGGPGVLCLEACDDGAAWDLRRVCWGELETHC</sequence>
<dbReference type="Proteomes" id="UP000030106">
    <property type="component" value="Unassembled WGS sequence"/>
</dbReference>
<evidence type="ECO:0000259" key="2">
    <source>
        <dbReference type="Pfam" id="PF25484"/>
    </source>
</evidence>
<reference evidence="3 4" key="1">
    <citation type="submission" date="2012-10" db="EMBL/GenBank/DDBJ databases">
        <title>Genome sequencing and analysis of entomopathogenic fungi Beauveria bassiana D1-5.</title>
        <authorList>
            <person name="Li Q."/>
            <person name="Wang L."/>
            <person name="Zhang Z."/>
            <person name="Wang Q."/>
            <person name="Ren J."/>
            <person name="Wang M."/>
            <person name="Xu W."/>
            <person name="Wang J."/>
            <person name="Lu Y."/>
            <person name="Du Q."/>
            <person name="Sun Z."/>
        </authorList>
    </citation>
    <scope>NUCLEOTIDE SEQUENCE [LARGE SCALE GENOMIC DNA]</scope>
    <source>
        <strain evidence="3 4">D1-5</strain>
    </source>
</reference>
<keyword evidence="1" id="KW-0732">Signal</keyword>
<evidence type="ECO:0000313" key="4">
    <source>
        <dbReference type="Proteomes" id="UP000030106"/>
    </source>
</evidence>
<evidence type="ECO:0000313" key="3">
    <source>
        <dbReference type="EMBL" id="KGQ03567.1"/>
    </source>
</evidence>
<gene>
    <name evidence="3" type="ORF">BBAD15_g11170</name>
</gene>
<feature type="chain" id="PRO_5012813763" description="DUF7907 domain-containing protein" evidence="1">
    <location>
        <begin position="16"/>
        <end position="240"/>
    </location>
</feature>
<feature type="signal peptide" evidence="1">
    <location>
        <begin position="1"/>
        <end position="15"/>
    </location>
</feature>
<dbReference type="Pfam" id="PF25484">
    <property type="entry name" value="DUF7907"/>
    <property type="match status" value="1"/>
</dbReference>